<dbReference type="Proteomes" id="UP001205843">
    <property type="component" value="Unassembled WGS sequence"/>
</dbReference>
<accession>A0AAE3KDA9</accession>
<name>A0AAE3KDA9_9GAMM</name>
<protein>
    <submittedName>
        <fullName evidence="1">Uncharacterized protein</fullName>
    </submittedName>
</protein>
<evidence type="ECO:0000313" key="2">
    <source>
        <dbReference type="Proteomes" id="UP001205843"/>
    </source>
</evidence>
<gene>
    <name evidence="1" type="ORF">J2T57_003825</name>
</gene>
<keyword evidence="2" id="KW-1185">Reference proteome</keyword>
<sequence length="36" mass="4024">MGFGIGFRKLHVLSREANGEFGRLGVHAIILIVRQM</sequence>
<comment type="caution">
    <text evidence="1">The sequence shown here is derived from an EMBL/GenBank/DDBJ whole genome shotgun (WGS) entry which is preliminary data.</text>
</comment>
<dbReference type="EMBL" id="JALJXV010000010">
    <property type="protein sequence ID" value="MCP1676654.1"/>
    <property type="molecule type" value="Genomic_DNA"/>
</dbReference>
<organism evidence="1 2">
    <name type="scientific">Natronocella acetinitrilica</name>
    <dbReference type="NCBI Taxonomy" id="414046"/>
    <lineage>
        <taxon>Bacteria</taxon>
        <taxon>Pseudomonadati</taxon>
        <taxon>Pseudomonadota</taxon>
        <taxon>Gammaproteobacteria</taxon>
        <taxon>Chromatiales</taxon>
        <taxon>Ectothiorhodospiraceae</taxon>
        <taxon>Natronocella</taxon>
    </lineage>
</organism>
<reference evidence="1" key="1">
    <citation type="submission" date="2022-03" db="EMBL/GenBank/DDBJ databases">
        <title>Genomic Encyclopedia of Type Strains, Phase III (KMG-III): the genomes of soil and plant-associated and newly described type strains.</title>
        <authorList>
            <person name="Whitman W."/>
        </authorList>
    </citation>
    <scope>NUCLEOTIDE SEQUENCE</scope>
    <source>
        <strain evidence="1">ANL 6-2</strain>
    </source>
</reference>
<proteinExistence type="predicted"/>
<dbReference type="AlphaFoldDB" id="A0AAE3KDA9"/>
<evidence type="ECO:0000313" key="1">
    <source>
        <dbReference type="EMBL" id="MCP1676654.1"/>
    </source>
</evidence>